<gene>
    <name evidence="6" type="primary">ifcA_4</name>
    <name evidence="6" type="ORF">SDC9_16589</name>
</gene>
<accession>A0A644TWL8</accession>
<dbReference type="InterPro" id="IPR027477">
    <property type="entry name" value="Succ_DH/fumarate_Rdtase_cat_sf"/>
</dbReference>
<dbReference type="EC" id="1.3.5.4" evidence="6"/>
<evidence type="ECO:0000256" key="3">
    <source>
        <dbReference type="ARBA" id="ARBA00022827"/>
    </source>
</evidence>
<keyword evidence="4 6" id="KW-0560">Oxidoreductase</keyword>
<sequence>MTIKRLFFVVFAGLLALAPCFARNYDADIIVVGSGLGGHAATYSALENGATVIWVEKNPVLGGSTAIATGTFPAAGTTMQKERGIEDSNELFIQDLNRIGHNKADQNILRAFVEKATSVWEWFVKGGFQVDTKRGPFIDPVHSAYSVPRTYVPSPNKSSMYIDFLYAKMEPFKSKLTIRLNTKAESLVVEKGRVSGVLVVSDQGTEVLRAKAVILATGGYGSNRDMIKRYSPKYSEVMTVTLPFATGDGHRMAAAVGADLVNMDYICAYFGGMPKAPGQYAIGFGDLTSGAADGWKGEIWVNQRGERFINEDDGDEDPREMALNEQPDLENFIIFDQGMVDFNKRFPIGGFEKRLEENGYAVKKADTIEELCKAFGLPVAQVKREIAAVNGDHSAGKTDRFGKKPAIGFTKGPYYGILNRGTIFMTQGGIRTDIGMRVLDKNGRWIPGLYAAGEAQGTSQWGGLGMAGGTGNAPPLVFGMEAGKNAVNEAKLIK</sequence>
<dbReference type="EMBL" id="VSSQ01000055">
    <property type="protein sequence ID" value="MPL70827.1"/>
    <property type="molecule type" value="Genomic_DNA"/>
</dbReference>
<proteinExistence type="predicted"/>
<dbReference type="InterPro" id="IPR050315">
    <property type="entry name" value="FAD-oxidoreductase_2"/>
</dbReference>
<keyword evidence="2" id="KW-0285">Flavoprotein</keyword>
<dbReference type="PANTHER" id="PTHR43400">
    <property type="entry name" value="FUMARATE REDUCTASE"/>
    <property type="match status" value="1"/>
</dbReference>
<dbReference type="Gene3D" id="3.50.50.60">
    <property type="entry name" value="FAD/NAD(P)-binding domain"/>
    <property type="match status" value="1"/>
</dbReference>
<dbReference type="InterPro" id="IPR036188">
    <property type="entry name" value="FAD/NAD-bd_sf"/>
</dbReference>
<dbReference type="Pfam" id="PF00890">
    <property type="entry name" value="FAD_binding_2"/>
    <property type="match status" value="1"/>
</dbReference>
<dbReference type="Gene3D" id="3.90.700.10">
    <property type="entry name" value="Succinate dehydrogenase/fumarate reductase flavoprotein, catalytic domain"/>
    <property type="match status" value="1"/>
</dbReference>
<name>A0A644TWL8_9ZZZZ</name>
<evidence type="ECO:0000313" key="6">
    <source>
        <dbReference type="EMBL" id="MPL70827.1"/>
    </source>
</evidence>
<keyword evidence="3" id="KW-0274">FAD</keyword>
<evidence type="ECO:0000256" key="1">
    <source>
        <dbReference type="ARBA" id="ARBA00001974"/>
    </source>
</evidence>
<dbReference type="AlphaFoldDB" id="A0A644TWL8"/>
<reference evidence="6" key="1">
    <citation type="submission" date="2019-08" db="EMBL/GenBank/DDBJ databases">
        <authorList>
            <person name="Kucharzyk K."/>
            <person name="Murdoch R.W."/>
            <person name="Higgins S."/>
            <person name="Loffler F."/>
        </authorList>
    </citation>
    <scope>NUCLEOTIDE SEQUENCE</scope>
</reference>
<organism evidence="6">
    <name type="scientific">bioreactor metagenome</name>
    <dbReference type="NCBI Taxonomy" id="1076179"/>
    <lineage>
        <taxon>unclassified sequences</taxon>
        <taxon>metagenomes</taxon>
        <taxon>ecological metagenomes</taxon>
    </lineage>
</organism>
<comment type="caution">
    <text evidence="6">The sequence shown here is derived from an EMBL/GenBank/DDBJ whole genome shotgun (WGS) entry which is preliminary data.</text>
</comment>
<evidence type="ECO:0000259" key="5">
    <source>
        <dbReference type="Pfam" id="PF00890"/>
    </source>
</evidence>
<evidence type="ECO:0000256" key="4">
    <source>
        <dbReference type="ARBA" id="ARBA00023002"/>
    </source>
</evidence>
<dbReference type="PANTHER" id="PTHR43400:SF7">
    <property type="entry name" value="FAD-DEPENDENT OXIDOREDUCTASE 2 FAD BINDING DOMAIN-CONTAINING PROTEIN"/>
    <property type="match status" value="1"/>
</dbReference>
<evidence type="ECO:0000256" key="2">
    <source>
        <dbReference type="ARBA" id="ARBA00022630"/>
    </source>
</evidence>
<dbReference type="InterPro" id="IPR003953">
    <property type="entry name" value="FAD-dep_OxRdtase_2_FAD-bd"/>
</dbReference>
<feature type="domain" description="FAD-dependent oxidoreductase 2 FAD-binding" evidence="5">
    <location>
        <begin position="28"/>
        <end position="462"/>
    </location>
</feature>
<dbReference type="SUPFAM" id="SSF56425">
    <property type="entry name" value="Succinate dehydrogenase/fumarate reductase flavoprotein, catalytic domain"/>
    <property type="match status" value="1"/>
</dbReference>
<protein>
    <submittedName>
        <fullName evidence="6">Fumarate reductase flavoprotein subunit</fullName>
        <ecNumber evidence="6">1.3.5.4</ecNumber>
    </submittedName>
</protein>
<dbReference type="GO" id="GO:0016491">
    <property type="term" value="F:oxidoreductase activity"/>
    <property type="evidence" value="ECO:0007669"/>
    <property type="project" value="UniProtKB-KW"/>
</dbReference>
<dbReference type="SUPFAM" id="SSF51905">
    <property type="entry name" value="FAD/NAD(P)-binding domain"/>
    <property type="match status" value="1"/>
</dbReference>
<comment type="cofactor">
    <cofactor evidence="1">
        <name>FAD</name>
        <dbReference type="ChEBI" id="CHEBI:57692"/>
    </cofactor>
</comment>